<dbReference type="Gene3D" id="3.90.470.20">
    <property type="entry name" value="4'-phosphopantetheinyl transferase domain"/>
    <property type="match status" value="1"/>
</dbReference>
<comment type="caution">
    <text evidence="1">The sequence shown here is derived from an EMBL/GenBank/DDBJ whole genome shotgun (WGS) entry which is preliminary data.</text>
</comment>
<evidence type="ECO:0000313" key="1">
    <source>
        <dbReference type="EMBL" id="MDJ1184240.1"/>
    </source>
</evidence>
<accession>A0ABT7BYH8</accession>
<sequence length="129" mass="14453">MIDNSWKLYNPTGDRALTLVEVDSLRGIDEDQYFTLTERNSFERGERRLQYLGGRLAAKQSILSYLPELSYQDLEIRRLPGGAPAVAFGDRGQIANSHVGLGEWLVSISHTSRYAVAWAIGKHDIMPAC</sequence>
<reference evidence="1 2" key="1">
    <citation type="submission" date="2023-01" db="EMBL/GenBank/DDBJ databases">
        <title>Novel diversity within Roseofilum (Cyanobacteria; Desertifilaceae) from marine benthic mats with descriptions of four novel species.</title>
        <authorList>
            <person name="Wang Y."/>
            <person name="Berthold D.E."/>
            <person name="Hu J."/>
            <person name="Lefler F.W."/>
            <person name="Laughinghouse H.D. IV."/>
        </authorList>
    </citation>
    <scope>NUCLEOTIDE SEQUENCE [LARGE SCALE GENOMIC DNA]</scope>
    <source>
        <strain evidence="1 2">BLCC-M143</strain>
    </source>
</reference>
<protein>
    <recommendedName>
        <fullName evidence="3">Phosphopantetheinyl transferase</fullName>
    </recommendedName>
</protein>
<dbReference type="InterPro" id="IPR037143">
    <property type="entry name" value="4-PPantetheinyl_Trfase_dom_sf"/>
</dbReference>
<proteinExistence type="predicted"/>
<evidence type="ECO:0000313" key="2">
    <source>
        <dbReference type="Proteomes" id="UP001232992"/>
    </source>
</evidence>
<dbReference type="EMBL" id="JAQOSQ010000013">
    <property type="protein sequence ID" value="MDJ1184240.1"/>
    <property type="molecule type" value="Genomic_DNA"/>
</dbReference>
<dbReference type="RefSeq" id="WP_283758894.1">
    <property type="nucleotide sequence ID" value="NZ_JAQOSQ010000013.1"/>
</dbReference>
<name>A0ABT7BYH8_9CYAN</name>
<keyword evidence="2" id="KW-1185">Reference proteome</keyword>
<dbReference type="Proteomes" id="UP001232992">
    <property type="component" value="Unassembled WGS sequence"/>
</dbReference>
<dbReference type="SUPFAM" id="SSF56214">
    <property type="entry name" value="4'-phosphopantetheinyl transferase"/>
    <property type="match status" value="1"/>
</dbReference>
<gene>
    <name evidence="1" type="ORF">PMH09_13725</name>
</gene>
<organism evidence="1 2">
    <name type="scientific">Roseofilum casamattae BLCC-M143</name>
    <dbReference type="NCBI Taxonomy" id="3022442"/>
    <lineage>
        <taxon>Bacteria</taxon>
        <taxon>Bacillati</taxon>
        <taxon>Cyanobacteriota</taxon>
        <taxon>Cyanophyceae</taxon>
        <taxon>Desertifilales</taxon>
        <taxon>Desertifilaceae</taxon>
        <taxon>Roseofilum</taxon>
        <taxon>Roseofilum casamattae</taxon>
    </lineage>
</organism>
<evidence type="ECO:0008006" key="3">
    <source>
        <dbReference type="Google" id="ProtNLM"/>
    </source>
</evidence>